<organism evidence="5">
    <name type="scientific">Spathaspora passalidarum (strain NRRL Y-27907 / 11-Y1)</name>
    <dbReference type="NCBI Taxonomy" id="619300"/>
    <lineage>
        <taxon>Eukaryota</taxon>
        <taxon>Fungi</taxon>
        <taxon>Dikarya</taxon>
        <taxon>Ascomycota</taxon>
        <taxon>Saccharomycotina</taxon>
        <taxon>Pichiomycetes</taxon>
        <taxon>Debaryomycetaceae</taxon>
        <taxon>Spathaspora</taxon>
    </lineage>
</organism>
<keyword evidence="5" id="KW-1185">Reference proteome</keyword>
<dbReference type="InterPro" id="IPR015943">
    <property type="entry name" value="WD40/YVTN_repeat-like_dom_sf"/>
</dbReference>
<evidence type="ECO:0000256" key="3">
    <source>
        <dbReference type="PROSITE-ProRule" id="PRU00221"/>
    </source>
</evidence>
<evidence type="ECO:0000313" key="5">
    <source>
        <dbReference type="Proteomes" id="UP000000709"/>
    </source>
</evidence>
<dbReference type="Gene3D" id="2.130.10.10">
    <property type="entry name" value="YVTN repeat-like/Quinoprotein amine dehydrogenase"/>
    <property type="match status" value="1"/>
</dbReference>
<keyword evidence="2" id="KW-0677">Repeat</keyword>
<feature type="repeat" description="WD" evidence="3">
    <location>
        <begin position="297"/>
        <end position="316"/>
    </location>
</feature>
<dbReference type="eggNOG" id="ENOG502S551">
    <property type="taxonomic scope" value="Eukaryota"/>
</dbReference>
<dbReference type="PROSITE" id="PS00678">
    <property type="entry name" value="WD_REPEATS_1"/>
    <property type="match status" value="1"/>
</dbReference>
<dbReference type="InterPro" id="IPR019775">
    <property type="entry name" value="WD40_repeat_CS"/>
</dbReference>
<dbReference type="Proteomes" id="UP000000709">
    <property type="component" value="Unassembled WGS sequence"/>
</dbReference>
<dbReference type="RefSeq" id="XP_007374435.1">
    <property type="nucleotide sequence ID" value="XM_007374373.1"/>
</dbReference>
<reference evidence="4 5" key="1">
    <citation type="journal article" date="2011" name="Proc. Natl. Acad. Sci. U.S.A.">
        <title>Comparative genomics of xylose-fermenting fungi for enhanced biofuel production.</title>
        <authorList>
            <person name="Wohlbach D.J."/>
            <person name="Kuo A."/>
            <person name="Sato T.K."/>
            <person name="Potts K.M."/>
            <person name="Salamov A.A."/>
            <person name="LaButti K.M."/>
            <person name="Sun H."/>
            <person name="Clum A."/>
            <person name="Pangilinan J.L."/>
            <person name="Lindquist E.A."/>
            <person name="Lucas S."/>
            <person name="Lapidus A."/>
            <person name="Jin M."/>
            <person name="Gunawan C."/>
            <person name="Balan V."/>
            <person name="Dale B.E."/>
            <person name="Jeffries T.W."/>
            <person name="Zinkel R."/>
            <person name="Barry K.W."/>
            <person name="Grigoriev I.V."/>
            <person name="Gasch A.P."/>
        </authorList>
    </citation>
    <scope>NUCLEOTIDE SEQUENCE [LARGE SCALE GENOMIC DNA]</scope>
    <source>
        <strain evidence="5">NRRL Y-27907 / 11-Y1</strain>
    </source>
</reference>
<gene>
    <name evidence="4" type="ORF">SPAPADRAFT_60264</name>
</gene>
<dbReference type="SUPFAM" id="SSF50978">
    <property type="entry name" value="WD40 repeat-like"/>
    <property type="match status" value="1"/>
</dbReference>
<dbReference type="OMA" id="FNHKKHF"/>
<dbReference type="AlphaFoldDB" id="G3AKG3"/>
<dbReference type="KEGG" id="spaa:SPAPADRAFT_60264"/>
<keyword evidence="1 3" id="KW-0853">WD repeat</keyword>
<dbReference type="PROSITE" id="PS50082">
    <property type="entry name" value="WD_REPEATS_2"/>
    <property type="match status" value="2"/>
</dbReference>
<dbReference type="EMBL" id="GL996501">
    <property type="protein sequence ID" value="EGW32920.1"/>
    <property type="molecule type" value="Genomic_DNA"/>
</dbReference>
<dbReference type="STRING" id="619300.G3AKG3"/>
<accession>G3AKG3</accession>
<dbReference type="InterPro" id="IPR001680">
    <property type="entry name" value="WD40_rpt"/>
</dbReference>
<protein>
    <submittedName>
        <fullName evidence="4">Uncharacterized protein</fullName>
    </submittedName>
</protein>
<evidence type="ECO:0000256" key="1">
    <source>
        <dbReference type="ARBA" id="ARBA00022574"/>
    </source>
</evidence>
<evidence type="ECO:0000256" key="2">
    <source>
        <dbReference type="ARBA" id="ARBA00022737"/>
    </source>
</evidence>
<dbReference type="SMART" id="SM00320">
    <property type="entry name" value="WD40"/>
    <property type="match status" value="3"/>
</dbReference>
<dbReference type="InterPro" id="IPR036322">
    <property type="entry name" value="WD40_repeat_dom_sf"/>
</dbReference>
<dbReference type="HOGENOM" id="CLU_016851_0_0_1"/>
<dbReference type="InParanoid" id="G3AKG3"/>
<proteinExistence type="predicted"/>
<evidence type="ECO:0000313" key="4">
    <source>
        <dbReference type="EMBL" id="EGW32920.1"/>
    </source>
</evidence>
<name>G3AKG3_SPAPN</name>
<dbReference type="GeneID" id="18873303"/>
<feature type="repeat" description="WD" evidence="3">
    <location>
        <begin position="330"/>
        <end position="369"/>
    </location>
</feature>
<dbReference type="OrthoDB" id="361494at2759"/>
<sequence length="564" mass="62145">MTDYYTPSLLFRQNAIRRYSPSLSPISSQTSLASTIESLHPNKNSWLLNLDNPKDSQVLTQSCSLNRVNIKSNYWKIPDTNMNLTGLAIAPNSPSVTPTLAISSGNRDANLFIYQLNLDENNLTHHCTITLPNIHAMEWVNNQYMITGNNKGYAHLVSIPSVTDAEENDEDAEICKRFNHRKHLKNHPDKYKSTAISKLAIHNNELISLYNNHLFQWDIKGVDTQTKPSPISITNISGISDMDTLAGSSTLAIAGKFGVSLFDSRDAKFKVPQYILPDSYEQFRELNANIIRWNSMDSNVLASGHGDGVVRLWDVRKINSCVASLCSSTSAEHTPTITTLEWNNGDIFTGAQDGNIIHWDLTSTPLSTSHTTCTLSEGLNSVKFDGRSNKIEIAQQRQCGTILPASNTNIVSMTSLQLDDDTVVVSIDGSSFLGVHSKVTEIKQYHTNLFDNTLVSSDTLVSVNEATQPLQIKEKRVTSSEPIIPVGINNVSVDTLQDVIVVEDGEDFHFGSNTDVDSCASLQVDSPNSSTHSVESLSTLATEVDQYNNKGINLMFNGIFDALS</sequence>